<comment type="caution">
    <text evidence="4">The sequence shown here is derived from an EMBL/GenBank/DDBJ whole genome shotgun (WGS) entry which is preliminary data.</text>
</comment>
<dbReference type="PANTHER" id="PTHR11733:SF240">
    <property type="entry name" value="GH14155P-RELATED"/>
    <property type="match status" value="1"/>
</dbReference>
<dbReference type="SUPFAM" id="SSF55486">
    <property type="entry name" value="Metalloproteases ('zincins'), catalytic domain"/>
    <property type="match status" value="1"/>
</dbReference>
<dbReference type="PANTHER" id="PTHR11733">
    <property type="entry name" value="ZINC METALLOPROTEASE FAMILY M13 NEPRILYSIN-RELATED"/>
    <property type="match status" value="1"/>
</dbReference>
<feature type="compositionally biased region" description="Pro residues" evidence="1">
    <location>
        <begin position="87"/>
        <end position="98"/>
    </location>
</feature>
<proteinExistence type="predicted"/>
<dbReference type="OrthoDB" id="6475849at2759"/>
<dbReference type="GO" id="GO:0016485">
    <property type="term" value="P:protein processing"/>
    <property type="evidence" value="ECO:0007669"/>
    <property type="project" value="TreeGrafter"/>
</dbReference>
<dbReference type="InterPro" id="IPR042089">
    <property type="entry name" value="Peptidase_M13_dom_2"/>
</dbReference>
<accession>A0A8H7BZ73</accession>
<name>A0A8H7BZ73_9FUNG</name>
<keyword evidence="2" id="KW-0472">Membrane</keyword>
<dbReference type="Pfam" id="PF05649">
    <property type="entry name" value="Peptidase_M13_N"/>
    <property type="match status" value="1"/>
</dbReference>
<sequence length="527" mass="61099">MTEDRAPLLARDRIEDADRRSENSAEAVSTTDYGSGVYRYPLYLQPGQFTSVEKLMFFVSSILLILLFVFVGLYARSSFDDRLKNPLPTPVNPPPETPSLPGNDTKSICMKPRCVLTASYILQDVNPDIDPCDDFYAYTCNNWRNKHILPVSRSKISVQSLLDDAIKQQLRQILTQEFGSSRLDTDQLPSPDNIVDKQLFSKLTDFYRSCMNEDLINRRDISPIYPLFRNIRRYIRQDYRYYHGEDKDGLSQAIAYLGNYDVWPLFKLVIQPDTKTGRESVVISLGDISLQPHEQYGDQAIVNSYTEVTSEILGRLFAKDTGEFDWKQWSPIATARRIVDFEKELVDTLSATERQESYTVDQLQQEAPNVNWAMIIRSMIPAGVPFPRQISVSSSVIHFSKNALVKANSRTLHVYFVWRTLWRYLDALDKEFVEPKRRLDAQITGVKRVNIEPERWETCLAHTNNVWGFLLGRYFTQRNHVVETGQTAEDFVKQIVISFLKRLPQLEWLDEESRKDVEEKARCKRRN</sequence>
<dbReference type="Gene3D" id="1.10.1380.10">
    <property type="entry name" value="Neutral endopeptidase , domain2"/>
    <property type="match status" value="1"/>
</dbReference>
<organism evidence="4 5">
    <name type="scientific">Apophysomyces ossiformis</name>
    <dbReference type="NCBI Taxonomy" id="679940"/>
    <lineage>
        <taxon>Eukaryota</taxon>
        <taxon>Fungi</taxon>
        <taxon>Fungi incertae sedis</taxon>
        <taxon>Mucoromycota</taxon>
        <taxon>Mucoromycotina</taxon>
        <taxon>Mucoromycetes</taxon>
        <taxon>Mucorales</taxon>
        <taxon>Mucorineae</taxon>
        <taxon>Mucoraceae</taxon>
        <taxon>Apophysomyces</taxon>
    </lineage>
</organism>
<keyword evidence="2" id="KW-1133">Transmembrane helix</keyword>
<evidence type="ECO:0000259" key="3">
    <source>
        <dbReference type="Pfam" id="PF05649"/>
    </source>
</evidence>
<keyword evidence="2" id="KW-0812">Transmembrane</keyword>
<protein>
    <recommendedName>
        <fullName evidence="3">Peptidase M13 N-terminal domain-containing protein</fullName>
    </recommendedName>
</protein>
<feature type="domain" description="Peptidase M13 N-terminal" evidence="3">
    <location>
        <begin position="131"/>
        <end position="521"/>
    </location>
</feature>
<reference evidence="4" key="1">
    <citation type="submission" date="2020-01" db="EMBL/GenBank/DDBJ databases">
        <title>Genome Sequencing of Three Apophysomyces-Like Fungal Strains Confirms a Novel Fungal Genus in the Mucoromycota with divergent Burkholderia-like Endosymbiotic Bacteria.</title>
        <authorList>
            <person name="Stajich J.E."/>
            <person name="Macias A.M."/>
            <person name="Carter-House D."/>
            <person name="Lovett B."/>
            <person name="Kasson L.R."/>
            <person name="Berry K."/>
            <person name="Grigoriev I."/>
            <person name="Chang Y."/>
            <person name="Spatafora J."/>
            <person name="Kasson M.T."/>
        </authorList>
    </citation>
    <scope>NUCLEOTIDE SEQUENCE</scope>
    <source>
        <strain evidence="4">NRRL A-21654</strain>
    </source>
</reference>
<evidence type="ECO:0000256" key="1">
    <source>
        <dbReference type="SAM" id="MobiDB-lite"/>
    </source>
</evidence>
<dbReference type="PROSITE" id="PS51885">
    <property type="entry name" value="NEPRILYSIN"/>
    <property type="match status" value="1"/>
</dbReference>
<dbReference type="InterPro" id="IPR000718">
    <property type="entry name" value="Peptidase_M13"/>
</dbReference>
<keyword evidence="5" id="KW-1185">Reference proteome</keyword>
<dbReference type="AlphaFoldDB" id="A0A8H7BZ73"/>
<dbReference type="EMBL" id="JABAYA010000004">
    <property type="protein sequence ID" value="KAF7732127.1"/>
    <property type="molecule type" value="Genomic_DNA"/>
</dbReference>
<dbReference type="Proteomes" id="UP000605846">
    <property type="component" value="Unassembled WGS sequence"/>
</dbReference>
<evidence type="ECO:0000313" key="5">
    <source>
        <dbReference type="Proteomes" id="UP000605846"/>
    </source>
</evidence>
<dbReference type="GO" id="GO:0004222">
    <property type="term" value="F:metalloendopeptidase activity"/>
    <property type="evidence" value="ECO:0007669"/>
    <property type="project" value="InterPro"/>
</dbReference>
<dbReference type="GO" id="GO:0005886">
    <property type="term" value="C:plasma membrane"/>
    <property type="evidence" value="ECO:0007669"/>
    <property type="project" value="TreeGrafter"/>
</dbReference>
<feature type="transmembrane region" description="Helical" evidence="2">
    <location>
        <begin position="55"/>
        <end position="75"/>
    </location>
</feature>
<feature type="region of interest" description="Disordered" evidence="1">
    <location>
        <begin position="84"/>
        <end position="104"/>
    </location>
</feature>
<gene>
    <name evidence="4" type="ORF">EC973_006382</name>
</gene>
<evidence type="ECO:0000256" key="2">
    <source>
        <dbReference type="SAM" id="Phobius"/>
    </source>
</evidence>
<dbReference type="InterPro" id="IPR008753">
    <property type="entry name" value="Peptidase_M13_N"/>
</dbReference>
<evidence type="ECO:0000313" key="4">
    <source>
        <dbReference type="EMBL" id="KAF7732127.1"/>
    </source>
</evidence>